<dbReference type="EMBL" id="KB320883">
    <property type="protein sequence ID" value="ELW60904.1"/>
    <property type="molecule type" value="Genomic_DNA"/>
</dbReference>
<dbReference type="InParanoid" id="L9KEH1"/>
<gene>
    <name evidence="3" type="ORF">TREES_T100017208</name>
</gene>
<dbReference type="Proteomes" id="UP000011518">
    <property type="component" value="Unassembled WGS sequence"/>
</dbReference>
<evidence type="ECO:0000313" key="3">
    <source>
        <dbReference type="EMBL" id="ELW60904.1"/>
    </source>
</evidence>
<dbReference type="Pfam" id="PF15740">
    <property type="entry name" value="PPP1R26_N"/>
    <property type="match status" value="1"/>
</dbReference>
<evidence type="ECO:0000256" key="1">
    <source>
        <dbReference type="SAM" id="MobiDB-lite"/>
    </source>
</evidence>
<name>L9KEH1_TUPCH</name>
<accession>L9KEH1</accession>
<dbReference type="InterPro" id="IPR031474">
    <property type="entry name" value="PPP1R26_N"/>
</dbReference>
<feature type="compositionally biased region" description="Acidic residues" evidence="1">
    <location>
        <begin position="75"/>
        <end position="86"/>
    </location>
</feature>
<reference evidence="4" key="1">
    <citation type="submission" date="2012-07" db="EMBL/GenBank/DDBJ databases">
        <title>Genome of the Chinese tree shrew, a rising model animal genetically related to primates.</title>
        <authorList>
            <person name="Zhang G."/>
            <person name="Fan Y."/>
            <person name="Yao Y."/>
            <person name="Huang Z."/>
        </authorList>
    </citation>
    <scope>NUCLEOTIDE SEQUENCE [LARGE SCALE GENOMIC DNA]</scope>
</reference>
<sequence length="98" mass="10872">MFCKKLFRLSGKFQEGVQMGLADETERTQLDTPGNEDMALDFQSWGKVMEGNLLSNEAGAHDRAPGPRSLSADSSSEDGGESFELELETRERLMEKAK</sequence>
<keyword evidence="4" id="KW-1185">Reference proteome</keyword>
<reference evidence="4" key="2">
    <citation type="journal article" date="2013" name="Nat. Commun.">
        <title>Genome of the Chinese tree shrew.</title>
        <authorList>
            <person name="Fan Y."/>
            <person name="Huang Z.Y."/>
            <person name="Cao C.C."/>
            <person name="Chen C.S."/>
            <person name="Chen Y.X."/>
            <person name="Fan D.D."/>
            <person name="He J."/>
            <person name="Hou H.L."/>
            <person name="Hu L."/>
            <person name="Hu X.T."/>
            <person name="Jiang X.T."/>
            <person name="Lai R."/>
            <person name="Lang Y.S."/>
            <person name="Liang B."/>
            <person name="Liao S.G."/>
            <person name="Mu D."/>
            <person name="Ma Y.Y."/>
            <person name="Niu Y.Y."/>
            <person name="Sun X.Q."/>
            <person name="Xia J.Q."/>
            <person name="Xiao J."/>
            <person name="Xiong Z.Q."/>
            <person name="Xu L."/>
            <person name="Yang L."/>
            <person name="Zhang Y."/>
            <person name="Zhao W."/>
            <person name="Zhao X.D."/>
            <person name="Zheng Y.T."/>
            <person name="Zhou J.M."/>
            <person name="Zhu Y.B."/>
            <person name="Zhang G.J."/>
            <person name="Wang J."/>
            <person name="Yao Y.G."/>
        </authorList>
    </citation>
    <scope>NUCLEOTIDE SEQUENCE [LARGE SCALE GENOMIC DNA]</scope>
</reference>
<feature type="region of interest" description="Disordered" evidence="1">
    <location>
        <begin position="56"/>
        <end position="98"/>
    </location>
</feature>
<dbReference type="AlphaFoldDB" id="L9KEH1"/>
<feature type="compositionally biased region" description="Basic and acidic residues" evidence="1">
    <location>
        <begin position="87"/>
        <end position="98"/>
    </location>
</feature>
<evidence type="ECO:0000259" key="2">
    <source>
        <dbReference type="Pfam" id="PF15740"/>
    </source>
</evidence>
<feature type="domain" description="Protein phosphatase 1 regulatory subunit 26 N-terminal" evidence="2">
    <location>
        <begin position="21"/>
        <end position="98"/>
    </location>
</feature>
<proteinExistence type="predicted"/>
<organism evidence="3 4">
    <name type="scientific">Tupaia chinensis</name>
    <name type="common">Chinese tree shrew</name>
    <name type="synonym">Tupaia belangeri chinensis</name>
    <dbReference type="NCBI Taxonomy" id="246437"/>
    <lineage>
        <taxon>Eukaryota</taxon>
        <taxon>Metazoa</taxon>
        <taxon>Chordata</taxon>
        <taxon>Craniata</taxon>
        <taxon>Vertebrata</taxon>
        <taxon>Euteleostomi</taxon>
        <taxon>Mammalia</taxon>
        <taxon>Eutheria</taxon>
        <taxon>Euarchontoglires</taxon>
        <taxon>Scandentia</taxon>
        <taxon>Tupaiidae</taxon>
        <taxon>Tupaia</taxon>
    </lineage>
</organism>
<protein>
    <recommendedName>
        <fullName evidence="2">Protein phosphatase 1 regulatory subunit 26 N-terminal domain-containing protein</fullName>
    </recommendedName>
</protein>
<evidence type="ECO:0000313" key="4">
    <source>
        <dbReference type="Proteomes" id="UP000011518"/>
    </source>
</evidence>